<keyword evidence="1" id="KW-0732">Signal</keyword>
<name>A0A7C8MIF2_9PLEO</name>
<protein>
    <recommendedName>
        <fullName evidence="4">EthD domain-containing protein</fullName>
    </recommendedName>
</protein>
<sequence>MNFTVLLFGFALQNLSLVEYKNHYETSHVPLAKTYAQSSWPLSHTRYYYDDKTVDNWDSLAVLEFRDADHAISFNTILSQPDAAHAIHSDEAKFMKGQPQMIIIGTNSAVTVP</sequence>
<evidence type="ECO:0008006" key="4">
    <source>
        <dbReference type="Google" id="ProtNLM"/>
    </source>
</evidence>
<evidence type="ECO:0000313" key="3">
    <source>
        <dbReference type="Proteomes" id="UP000481861"/>
    </source>
</evidence>
<evidence type="ECO:0000313" key="2">
    <source>
        <dbReference type="EMBL" id="KAF2870204.1"/>
    </source>
</evidence>
<dbReference type="AlphaFoldDB" id="A0A7C8MIF2"/>
<feature type="signal peptide" evidence="1">
    <location>
        <begin position="1"/>
        <end position="20"/>
    </location>
</feature>
<proteinExistence type="predicted"/>
<accession>A0A7C8MIF2</accession>
<dbReference type="Gene3D" id="3.30.70.100">
    <property type="match status" value="1"/>
</dbReference>
<organism evidence="2 3">
    <name type="scientific">Massariosphaeria phaeospora</name>
    <dbReference type="NCBI Taxonomy" id="100035"/>
    <lineage>
        <taxon>Eukaryota</taxon>
        <taxon>Fungi</taxon>
        <taxon>Dikarya</taxon>
        <taxon>Ascomycota</taxon>
        <taxon>Pezizomycotina</taxon>
        <taxon>Dothideomycetes</taxon>
        <taxon>Pleosporomycetidae</taxon>
        <taxon>Pleosporales</taxon>
        <taxon>Pleosporales incertae sedis</taxon>
        <taxon>Massariosphaeria</taxon>
    </lineage>
</organism>
<comment type="caution">
    <text evidence="2">The sequence shown here is derived from an EMBL/GenBank/DDBJ whole genome shotgun (WGS) entry which is preliminary data.</text>
</comment>
<reference evidence="2 3" key="1">
    <citation type="submission" date="2020-01" db="EMBL/GenBank/DDBJ databases">
        <authorList>
            <consortium name="DOE Joint Genome Institute"/>
            <person name="Haridas S."/>
            <person name="Albert R."/>
            <person name="Binder M."/>
            <person name="Bloem J."/>
            <person name="Labutti K."/>
            <person name="Salamov A."/>
            <person name="Andreopoulos B."/>
            <person name="Baker S.E."/>
            <person name="Barry K."/>
            <person name="Bills G."/>
            <person name="Bluhm B.H."/>
            <person name="Cannon C."/>
            <person name="Castanera R."/>
            <person name="Culley D.E."/>
            <person name="Daum C."/>
            <person name="Ezra D."/>
            <person name="Gonzalez J.B."/>
            <person name="Henrissat B."/>
            <person name="Kuo A."/>
            <person name="Liang C."/>
            <person name="Lipzen A."/>
            <person name="Lutzoni F."/>
            <person name="Magnuson J."/>
            <person name="Mondo S."/>
            <person name="Nolan M."/>
            <person name="Ohm R."/>
            <person name="Pangilinan J."/>
            <person name="Park H.-J.H."/>
            <person name="Ramirez L."/>
            <person name="Alfaro M."/>
            <person name="Sun H."/>
            <person name="Tritt A."/>
            <person name="Yoshinaga Y."/>
            <person name="Zwiers L.-H.L."/>
            <person name="Turgeon B.G."/>
            <person name="Goodwin S.B."/>
            <person name="Spatafora J.W."/>
            <person name="Crous P.W."/>
            <person name="Grigoriev I.V."/>
        </authorList>
    </citation>
    <scope>NUCLEOTIDE SEQUENCE [LARGE SCALE GENOMIC DNA]</scope>
    <source>
        <strain evidence="2 3">CBS 611.86</strain>
    </source>
</reference>
<dbReference type="OrthoDB" id="2519291at2759"/>
<dbReference type="InterPro" id="IPR011008">
    <property type="entry name" value="Dimeric_a/b-barrel"/>
</dbReference>
<dbReference type="EMBL" id="JAADJZ010000014">
    <property type="protein sequence ID" value="KAF2870204.1"/>
    <property type="molecule type" value="Genomic_DNA"/>
</dbReference>
<dbReference type="SUPFAM" id="SSF54909">
    <property type="entry name" value="Dimeric alpha+beta barrel"/>
    <property type="match status" value="1"/>
</dbReference>
<feature type="chain" id="PRO_5028804980" description="EthD domain-containing protein" evidence="1">
    <location>
        <begin position="21"/>
        <end position="113"/>
    </location>
</feature>
<dbReference type="Proteomes" id="UP000481861">
    <property type="component" value="Unassembled WGS sequence"/>
</dbReference>
<gene>
    <name evidence="2" type="ORF">BDV95DRAFT_608209</name>
</gene>
<evidence type="ECO:0000256" key="1">
    <source>
        <dbReference type="SAM" id="SignalP"/>
    </source>
</evidence>
<keyword evidence="3" id="KW-1185">Reference proteome</keyword>